<name>A0AA36FBX3_OCTVU</name>
<reference evidence="1" key="1">
    <citation type="submission" date="2023-08" db="EMBL/GenBank/DDBJ databases">
        <authorList>
            <person name="Alioto T."/>
            <person name="Alioto T."/>
            <person name="Gomez Garrido J."/>
        </authorList>
    </citation>
    <scope>NUCLEOTIDE SEQUENCE</scope>
</reference>
<organism evidence="1 2">
    <name type="scientific">Octopus vulgaris</name>
    <name type="common">Common octopus</name>
    <dbReference type="NCBI Taxonomy" id="6645"/>
    <lineage>
        <taxon>Eukaryota</taxon>
        <taxon>Metazoa</taxon>
        <taxon>Spiralia</taxon>
        <taxon>Lophotrochozoa</taxon>
        <taxon>Mollusca</taxon>
        <taxon>Cephalopoda</taxon>
        <taxon>Coleoidea</taxon>
        <taxon>Octopodiformes</taxon>
        <taxon>Octopoda</taxon>
        <taxon>Incirrata</taxon>
        <taxon>Octopodidae</taxon>
        <taxon>Octopus</taxon>
    </lineage>
</organism>
<dbReference type="PANTHER" id="PTHR46704:SF9">
    <property type="entry name" value="BHLH DOMAIN-CONTAINING PROTEIN"/>
    <property type="match status" value="1"/>
</dbReference>
<accession>A0AA36FBX3</accession>
<evidence type="ECO:0000313" key="2">
    <source>
        <dbReference type="Proteomes" id="UP001162480"/>
    </source>
</evidence>
<proteinExistence type="predicted"/>
<dbReference type="EMBL" id="OX597826">
    <property type="protein sequence ID" value="CAI9731614.1"/>
    <property type="molecule type" value="Genomic_DNA"/>
</dbReference>
<dbReference type="PANTHER" id="PTHR46704">
    <property type="entry name" value="CXC DOMAIN-CONTAINING PROTEIN-RELATED"/>
    <property type="match status" value="1"/>
</dbReference>
<keyword evidence="2" id="KW-1185">Reference proteome</keyword>
<sequence>MDTIESWVNPYETKNTTDSLINIASGVKASDDITEDILSAEEKGANAFSSFVQERLCSSQTDLYPPLAKTSLKTFRKLVNSKKTKGTTTDVVIKADRGLFANMVVIVQHRQMNVKEVLQYPLGPLSWSLATPDGAPANTTKAPFLYSLEELAKPAETFLQRNDLVQSIKTVPKTFRCLATYVLGVLKSTSNNPARTDLVMDQYPELFIKNPKRAKRGTSGVL</sequence>
<gene>
    <name evidence="1" type="ORF">OCTVUL_1B013793</name>
</gene>
<dbReference type="AlphaFoldDB" id="A0AA36FBX3"/>
<dbReference type="Proteomes" id="UP001162480">
    <property type="component" value="Chromosome 13"/>
</dbReference>
<evidence type="ECO:0000313" key="1">
    <source>
        <dbReference type="EMBL" id="CAI9731614.1"/>
    </source>
</evidence>
<protein>
    <submittedName>
        <fullName evidence="1">Uncharacterized protein</fullName>
    </submittedName>
</protein>